<dbReference type="SUPFAM" id="SSF144064">
    <property type="entry name" value="Heme iron utilization protein-like"/>
    <property type="match status" value="1"/>
</dbReference>
<sequence length="164" mass="18913">MQNLKQKVDELFKDEKMSVIEASMKLGVSEYEILKFRGNDEFKEIDGSNLEDVLAEISSWGEVMFCKNTPEFIIEFKAKLNPPKKARGYLNFMGESGYLGGHLKEGSVKKIGFVSTKFMGVLGHSVHFYNGVNETIFKFYLSRNEKRELCQNQVDKFLKLKDKF</sequence>
<dbReference type="Proteomes" id="UP000234639">
    <property type="component" value="Unassembled WGS sequence"/>
</dbReference>
<evidence type="ECO:0000313" key="1">
    <source>
        <dbReference type="EMBL" id="PKZ29286.1"/>
    </source>
</evidence>
<dbReference type="NCBIfam" id="TIGR04108">
    <property type="entry name" value="HutX"/>
    <property type="match status" value="1"/>
</dbReference>
<dbReference type="AlphaFoldDB" id="A0A2I1NA85"/>
<evidence type="ECO:0000313" key="2">
    <source>
        <dbReference type="Proteomes" id="UP000234639"/>
    </source>
</evidence>
<dbReference type="RefSeq" id="WP_101637300.1">
    <property type="nucleotide sequence ID" value="NZ_CAUPEY010000003.1"/>
</dbReference>
<reference evidence="1 2" key="1">
    <citation type="submission" date="2017-12" db="EMBL/GenBank/DDBJ databases">
        <title>Phylogenetic diversity of female urinary microbiome.</title>
        <authorList>
            <person name="Thomas-White K."/>
            <person name="Wolfe A.J."/>
        </authorList>
    </citation>
    <scope>NUCLEOTIDE SEQUENCE [LARGE SCALE GENOMIC DNA]</scope>
    <source>
        <strain evidence="1 2">UMB0112</strain>
    </source>
</reference>
<dbReference type="Gene3D" id="3.40.1570.10">
    <property type="entry name" value="HemS/ChuS/ChuX like domains"/>
    <property type="match status" value="1"/>
</dbReference>
<dbReference type="InterPro" id="IPR010413">
    <property type="entry name" value="HutX-like"/>
</dbReference>
<name>A0A2I1NA85_9BACT</name>
<protein>
    <submittedName>
        <fullName evidence="1">Heme utilization cystosolic carrier protein HutX</fullName>
    </submittedName>
</protein>
<accession>A0A2I1NA85</accession>
<gene>
    <name evidence="1" type="primary">hutX</name>
    <name evidence="1" type="ORF">CYJ41_05465</name>
</gene>
<comment type="caution">
    <text evidence="1">The sequence shown here is derived from an EMBL/GenBank/DDBJ whole genome shotgun (WGS) entry which is preliminary data.</text>
</comment>
<proteinExistence type="predicted"/>
<dbReference type="CDD" id="cd16829">
    <property type="entry name" value="ChuX_HutX-like"/>
    <property type="match status" value="1"/>
</dbReference>
<dbReference type="EMBL" id="PKHU01000004">
    <property type="protein sequence ID" value="PKZ29286.1"/>
    <property type="molecule type" value="Genomic_DNA"/>
</dbReference>
<dbReference type="Pfam" id="PF06228">
    <property type="entry name" value="ChuX_HutX"/>
    <property type="match status" value="1"/>
</dbReference>
<dbReference type="InterPro" id="IPR053733">
    <property type="entry name" value="Heme_Transport_Util_sf"/>
</dbReference>
<organism evidence="1 2">
    <name type="scientific">Campylobacter ureolyticus</name>
    <dbReference type="NCBI Taxonomy" id="827"/>
    <lineage>
        <taxon>Bacteria</taxon>
        <taxon>Pseudomonadati</taxon>
        <taxon>Campylobacterota</taxon>
        <taxon>Epsilonproteobacteria</taxon>
        <taxon>Campylobacterales</taxon>
        <taxon>Campylobacteraceae</taxon>
        <taxon>Campylobacter</taxon>
    </lineage>
</organism>